<proteinExistence type="predicted"/>
<dbReference type="AlphaFoldDB" id="A0A0A9HPZ9"/>
<reference evidence="2" key="1">
    <citation type="submission" date="2014-09" db="EMBL/GenBank/DDBJ databases">
        <authorList>
            <person name="Magalhaes I.L.F."/>
            <person name="Oliveira U."/>
            <person name="Santos F.R."/>
            <person name="Vidigal T.H.D.A."/>
            <person name="Brescovit A.D."/>
            <person name="Santos A.J."/>
        </authorList>
    </citation>
    <scope>NUCLEOTIDE SEQUENCE</scope>
    <source>
        <tissue evidence="2">Shoot tissue taken approximately 20 cm above the soil surface</tissue>
    </source>
</reference>
<accession>A0A0A9HPZ9</accession>
<sequence length="41" mass="4890">MKNHENSFFVCACSIISFLFPLLFVVMHVRLEPVFQYFVHV</sequence>
<protein>
    <submittedName>
        <fullName evidence="2">Uncharacterized protein</fullName>
    </submittedName>
</protein>
<evidence type="ECO:0000313" key="2">
    <source>
        <dbReference type="EMBL" id="JAE34983.1"/>
    </source>
</evidence>
<feature type="transmembrane region" description="Helical" evidence="1">
    <location>
        <begin position="7"/>
        <end position="29"/>
    </location>
</feature>
<keyword evidence="1" id="KW-0472">Membrane</keyword>
<reference evidence="2" key="2">
    <citation type="journal article" date="2015" name="Data Brief">
        <title>Shoot transcriptome of the giant reed, Arundo donax.</title>
        <authorList>
            <person name="Barrero R.A."/>
            <person name="Guerrero F.D."/>
            <person name="Moolhuijzen P."/>
            <person name="Goolsby J.A."/>
            <person name="Tidwell J."/>
            <person name="Bellgard S.E."/>
            <person name="Bellgard M.I."/>
        </authorList>
    </citation>
    <scope>NUCLEOTIDE SEQUENCE</scope>
    <source>
        <tissue evidence="2">Shoot tissue taken approximately 20 cm above the soil surface</tissue>
    </source>
</reference>
<keyword evidence="1" id="KW-1133">Transmembrane helix</keyword>
<dbReference type="EMBL" id="GBRH01162913">
    <property type="protein sequence ID" value="JAE34983.1"/>
    <property type="molecule type" value="Transcribed_RNA"/>
</dbReference>
<name>A0A0A9HPZ9_ARUDO</name>
<evidence type="ECO:0000256" key="1">
    <source>
        <dbReference type="SAM" id="Phobius"/>
    </source>
</evidence>
<organism evidence="2">
    <name type="scientific">Arundo donax</name>
    <name type="common">Giant reed</name>
    <name type="synonym">Donax arundinaceus</name>
    <dbReference type="NCBI Taxonomy" id="35708"/>
    <lineage>
        <taxon>Eukaryota</taxon>
        <taxon>Viridiplantae</taxon>
        <taxon>Streptophyta</taxon>
        <taxon>Embryophyta</taxon>
        <taxon>Tracheophyta</taxon>
        <taxon>Spermatophyta</taxon>
        <taxon>Magnoliopsida</taxon>
        <taxon>Liliopsida</taxon>
        <taxon>Poales</taxon>
        <taxon>Poaceae</taxon>
        <taxon>PACMAD clade</taxon>
        <taxon>Arundinoideae</taxon>
        <taxon>Arundineae</taxon>
        <taxon>Arundo</taxon>
    </lineage>
</organism>
<keyword evidence="1" id="KW-0812">Transmembrane</keyword>